<dbReference type="Gene3D" id="3.40.33.10">
    <property type="entry name" value="CAP"/>
    <property type="match status" value="1"/>
</dbReference>
<gene>
    <name evidence="3" type="ORF">Verru16b_00998</name>
</gene>
<dbReference type="PANTHER" id="PTHR31157:SF1">
    <property type="entry name" value="SCP DOMAIN-CONTAINING PROTEIN"/>
    <property type="match status" value="1"/>
</dbReference>
<feature type="chain" id="PRO_5009105063" evidence="1">
    <location>
        <begin position="17"/>
        <end position="213"/>
    </location>
</feature>
<evidence type="ECO:0000259" key="2">
    <source>
        <dbReference type="Pfam" id="PF00188"/>
    </source>
</evidence>
<feature type="domain" description="SCP" evidence="2">
    <location>
        <begin position="138"/>
        <end position="209"/>
    </location>
</feature>
<dbReference type="Pfam" id="PF00188">
    <property type="entry name" value="CAP"/>
    <property type="match status" value="1"/>
</dbReference>
<dbReference type="AlphaFoldDB" id="A0A1D8ASR5"/>
<dbReference type="PANTHER" id="PTHR31157">
    <property type="entry name" value="SCP DOMAIN-CONTAINING PROTEIN"/>
    <property type="match status" value="1"/>
</dbReference>
<sequence length="213" mass="23840">MTGWLLIFLAMAVPMAAELTPEEFVRRPEVQARIDFAAFDPVLLNAAIFHETNRVRLQLGLPAFTHVPELDNAAELKAAIGVVQGELIHENPLPLTATPADRVRAVGLHYRQVAENLARLNGFDLPPGRTQVGVRTREGRQEYYHLDTKLPVVTRTYAGFAEEVVRSWMNSPPHRANIVNPELQSLGCATRPCRSVGSRHEQIYAVQVFFTPR</sequence>
<dbReference type="Proteomes" id="UP000095228">
    <property type="component" value="Chromosome"/>
</dbReference>
<dbReference type="KEGG" id="obg:Verru16b_00998"/>
<evidence type="ECO:0000256" key="1">
    <source>
        <dbReference type="SAM" id="SignalP"/>
    </source>
</evidence>
<dbReference type="EMBL" id="CP016094">
    <property type="protein sequence ID" value="AOS43938.1"/>
    <property type="molecule type" value="Genomic_DNA"/>
</dbReference>
<dbReference type="SUPFAM" id="SSF55797">
    <property type="entry name" value="PR-1-like"/>
    <property type="match status" value="1"/>
</dbReference>
<evidence type="ECO:0000313" key="4">
    <source>
        <dbReference type="Proteomes" id="UP000095228"/>
    </source>
</evidence>
<dbReference type="CDD" id="cd05379">
    <property type="entry name" value="CAP_bacterial"/>
    <property type="match status" value="1"/>
</dbReference>
<dbReference type="STRING" id="1838286.Verru16b_00998"/>
<proteinExistence type="predicted"/>
<keyword evidence="1" id="KW-0732">Signal</keyword>
<dbReference type="InterPro" id="IPR014044">
    <property type="entry name" value="CAP_dom"/>
</dbReference>
<reference evidence="3 4" key="1">
    <citation type="submission" date="2016-06" db="EMBL/GenBank/DDBJ databases">
        <title>Three novel species with peptidoglycan cell walls form the new genus Lacunisphaera gen. nov. in the family Opitutaceae of the verrucomicrobial subdivision 4.</title>
        <authorList>
            <person name="Rast P."/>
            <person name="Gloeckner I."/>
            <person name="Jogler M."/>
            <person name="Boedeker C."/>
            <person name="Jeske O."/>
            <person name="Wiegand S."/>
            <person name="Reinhardt R."/>
            <person name="Schumann P."/>
            <person name="Rohde M."/>
            <person name="Spring S."/>
            <person name="Gloeckner F.O."/>
            <person name="Jogler C."/>
        </authorList>
    </citation>
    <scope>NUCLEOTIDE SEQUENCE [LARGE SCALE GENOMIC DNA]</scope>
    <source>
        <strain evidence="3 4">IG16b</strain>
    </source>
</reference>
<feature type="signal peptide" evidence="1">
    <location>
        <begin position="1"/>
        <end position="16"/>
    </location>
</feature>
<keyword evidence="4" id="KW-1185">Reference proteome</keyword>
<accession>A0A1D8ASR5</accession>
<organism evidence="3 4">
    <name type="scientific">Lacunisphaera limnophila</name>
    <dbReference type="NCBI Taxonomy" id="1838286"/>
    <lineage>
        <taxon>Bacteria</taxon>
        <taxon>Pseudomonadati</taxon>
        <taxon>Verrucomicrobiota</taxon>
        <taxon>Opitutia</taxon>
        <taxon>Opitutales</taxon>
        <taxon>Opitutaceae</taxon>
        <taxon>Lacunisphaera</taxon>
    </lineage>
</organism>
<name>A0A1D8ASR5_9BACT</name>
<protein>
    <submittedName>
        <fullName evidence="3">Cysteine-rich secretory protein family protein</fullName>
    </submittedName>
</protein>
<dbReference type="InterPro" id="IPR035940">
    <property type="entry name" value="CAP_sf"/>
</dbReference>
<dbReference type="PATRIC" id="fig|1838286.3.peg.1000"/>
<evidence type="ECO:0000313" key="3">
    <source>
        <dbReference type="EMBL" id="AOS43938.1"/>
    </source>
</evidence>